<feature type="transmembrane region" description="Helical" evidence="1">
    <location>
        <begin position="454"/>
        <end position="482"/>
    </location>
</feature>
<accession>A0A813SYM9</accession>
<feature type="chain" id="PRO_5032344197" description="G-protein coupled receptors family 1 profile domain-containing protein" evidence="2">
    <location>
        <begin position="25"/>
        <end position="766"/>
    </location>
</feature>
<evidence type="ECO:0008006" key="5">
    <source>
        <dbReference type="Google" id="ProtNLM"/>
    </source>
</evidence>
<evidence type="ECO:0000256" key="2">
    <source>
        <dbReference type="SAM" id="SignalP"/>
    </source>
</evidence>
<feature type="transmembrane region" description="Helical" evidence="1">
    <location>
        <begin position="677"/>
        <end position="700"/>
    </location>
</feature>
<dbReference type="AlphaFoldDB" id="A0A813SYM9"/>
<organism evidence="3 4">
    <name type="scientific">Brachionus calyciflorus</name>
    <dbReference type="NCBI Taxonomy" id="104777"/>
    <lineage>
        <taxon>Eukaryota</taxon>
        <taxon>Metazoa</taxon>
        <taxon>Spiralia</taxon>
        <taxon>Gnathifera</taxon>
        <taxon>Rotifera</taxon>
        <taxon>Eurotatoria</taxon>
        <taxon>Monogononta</taxon>
        <taxon>Pseudotrocha</taxon>
        <taxon>Ploima</taxon>
        <taxon>Brachionidae</taxon>
        <taxon>Brachionus</taxon>
    </lineage>
</organism>
<dbReference type="Gene3D" id="1.20.1070.10">
    <property type="entry name" value="Rhodopsin 7-helix transmembrane proteins"/>
    <property type="match status" value="1"/>
</dbReference>
<feature type="signal peptide" evidence="2">
    <location>
        <begin position="1"/>
        <end position="24"/>
    </location>
</feature>
<keyword evidence="4" id="KW-1185">Reference proteome</keyword>
<gene>
    <name evidence="3" type="ORF">OXX778_LOCUS6610</name>
</gene>
<keyword evidence="1" id="KW-0812">Transmembrane</keyword>
<keyword evidence="1" id="KW-0472">Membrane</keyword>
<keyword evidence="1" id="KW-1133">Transmembrane helix</keyword>
<evidence type="ECO:0000313" key="4">
    <source>
        <dbReference type="Proteomes" id="UP000663879"/>
    </source>
</evidence>
<evidence type="ECO:0000256" key="1">
    <source>
        <dbReference type="SAM" id="Phobius"/>
    </source>
</evidence>
<feature type="transmembrane region" description="Helical" evidence="1">
    <location>
        <begin position="615"/>
        <end position="640"/>
    </location>
</feature>
<comment type="caution">
    <text evidence="3">The sequence shown here is derived from an EMBL/GenBank/DDBJ whole genome shotgun (WGS) entry which is preliminary data.</text>
</comment>
<reference evidence="3" key="1">
    <citation type="submission" date="2021-02" db="EMBL/GenBank/DDBJ databases">
        <authorList>
            <person name="Nowell W R."/>
        </authorList>
    </citation>
    <scope>NUCLEOTIDE SEQUENCE</scope>
    <source>
        <strain evidence="3">Ploen Becks lab</strain>
    </source>
</reference>
<feature type="transmembrane region" description="Helical" evidence="1">
    <location>
        <begin position="720"/>
        <end position="743"/>
    </location>
</feature>
<evidence type="ECO:0000313" key="3">
    <source>
        <dbReference type="EMBL" id="CAF0803782.1"/>
    </source>
</evidence>
<proteinExistence type="predicted"/>
<sequence>MKKFLVKFLFIFVILLNGSKRSISSEVSEKTCRQFQSKIKWITLDFPKKKFDLRVFNIKNLNEVHFECLDYCESNVTIFSITLYLDKKLVYNNNLNLGLHSNFYSKKIIFFILSNAKAIDLSLDLFALSNNSIQLQYSYSDIKFWTNNSIECSFKQLNESFPIFKKVTYLIFAESCVYTLNTCPLMFKDINVESLLFKGLSFTFIKTNLLSFKTLSENQENLINSTIMNLQIMVYKLNIDNSLFSKNLITRLEYLGIYGVVKSFDKFTFLNLEYLKKLTIYANEFSGLFSNKLDWIFNLDQSLKQNVTIDFIPMDDYTFPDSDFCLYKNLSSLKKVDVFLRPNFNCSCLVVYLLGMDKAQKACPSKFKYFKNCDFTKFSKINCNKTFTVKIHMNFFDQFKLYSTFIDFLSVCFLPLVCILSICTNILNIYILLGSKNSDEAFSKQNNFLYELSLLNSILNLVYSFNYIFHLFNICIIPVAIYCSTYANDLFVQYYEIFIIDYLGYILKSLSNLLDIAISMTRYSMLVKNSFFHKITKLSSFKKKLILVILVIVLGFLNIDKLGNSQVFREYLDFLMGDVALPIRNTFKLNKVNNDINANWYYYINPDESFSSFYVILYILNIFINNVALYVCLLISDLFLMVKFKKNLDSVIEMKKRNFQSNYKKLSQLLNSRVRTVFAIWSNLFILIFLRSLEMVPLVYTIYGEFSVRVCMYGGKSCTAFIQFANVIYVFSCSYKIINYYFLNINFRRKAKSLILTLKGPAVSKF</sequence>
<dbReference type="EMBL" id="CAJNOC010000795">
    <property type="protein sequence ID" value="CAF0803782.1"/>
    <property type="molecule type" value="Genomic_DNA"/>
</dbReference>
<dbReference type="Proteomes" id="UP000663879">
    <property type="component" value="Unassembled WGS sequence"/>
</dbReference>
<name>A0A813SYM9_9BILA</name>
<feature type="transmembrane region" description="Helical" evidence="1">
    <location>
        <begin position="541"/>
        <end position="559"/>
    </location>
</feature>
<keyword evidence="2" id="KW-0732">Signal</keyword>
<feature type="transmembrane region" description="Helical" evidence="1">
    <location>
        <begin position="408"/>
        <end position="433"/>
    </location>
</feature>
<feature type="transmembrane region" description="Helical" evidence="1">
    <location>
        <begin position="502"/>
        <end position="520"/>
    </location>
</feature>
<protein>
    <recommendedName>
        <fullName evidence="5">G-protein coupled receptors family 1 profile domain-containing protein</fullName>
    </recommendedName>
</protein>